<evidence type="ECO:0000259" key="1">
    <source>
        <dbReference type="Pfam" id="PF09359"/>
    </source>
</evidence>
<gene>
    <name evidence="2" type="ORF">CRIB_1473</name>
</gene>
<reference evidence="2 3" key="1">
    <citation type="submission" date="2014-04" db="EMBL/GenBank/DDBJ databases">
        <authorList>
            <person name="Hornung B.V."/>
        </authorList>
    </citation>
    <scope>NUCLEOTIDE SEQUENCE [LARGE SCALE GENOMIC DNA]</scope>
    <source>
        <strain evidence="2 3">CRIB</strain>
    </source>
</reference>
<dbReference type="AlphaFoldDB" id="A0A1V1I1G5"/>
<keyword evidence="3" id="KW-1185">Reference proteome</keyword>
<name>A0A1V1I1G5_9FIRM</name>
<dbReference type="CDD" id="cd07750">
    <property type="entry name" value="PolyPPase_VTC_like"/>
    <property type="match status" value="1"/>
</dbReference>
<dbReference type="Pfam" id="PF09359">
    <property type="entry name" value="VTC"/>
    <property type="match status" value="1"/>
</dbReference>
<proteinExistence type="predicted"/>
<sequence length="250" mass="30056">MAIKAFKRFEKKFIISKEQYDRLIPLLSDYMNLDKYCKLGENYNIYNIYYDTLNNDVIRHSISKPYYKEKLRLRSYNIPTSLNDKVFLELKKKINGIVNKRRVVMTLGEVYEFLENGKKPFFDDYENKQVIKEIEYYLSKNKVYPNVYIGYSRKAFFGKEDTEFRITFDSHITARRDDLYLSSGFWGHDILGENKYLMEVKFLGAIPVWFTKILSDLEIYNTHYSKYGNEYMMYCLENKNNNIKRSSKVC</sequence>
<feature type="domain" description="VTC" evidence="1">
    <location>
        <begin position="7"/>
        <end position="231"/>
    </location>
</feature>
<organism evidence="2 3">
    <name type="scientific">Romboutsia ilealis</name>
    <dbReference type="NCBI Taxonomy" id="1115758"/>
    <lineage>
        <taxon>Bacteria</taxon>
        <taxon>Bacillati</taxon>
        <taxon>Bacillota</taxon>
        <taxon>Clostridia</taxon>
        <taxon>Peptostreptococcales</taxon>
        <taxon>Peptostreptococcaceae</taxon>
        <taxon>Romboutsia</taxon>
    </lineage>
</organism>
<dbReference type="KEGG" id="ril:CRIB_1473"/>
<dbReference type="InterPro" id="IPR018966">
    <property type="entry name" value="VTC_domain"/>
</dbReference>
<dbReference type="Gene3D" id="3.20.100.30">
    <property type="entry name" value="VTC, catalytic tunnel domain"/>
    <property type="match status" value="1"/>
</dbReference>
<dbReference type="InterPro" id="IPR042267">
    <property type="entry name" value="VTC_sf"/>
</dbReference>
<evidence type="ECO:0000313" key="2">
    <source>
        <dbReference type="EMBL" id="CED94081.1"/>
    </source>
</evidence>
<protein>
    <submittedName>
        <fullName evidence="2">VTC domain-containing protein</fullName>
    </submittedName>
</protein>
<dbReference type="GO" id="GO:0006799">
    <property type="term" value="P:polyphosphate biosynthetic process"/>
    <property type="evidence" value="ECO:0007669"/>
    <property type="project" value="UniProtKB-ARBA"/>
</dbReference>
<dbReference type="RefSeq" id="WP_180701629.1">
    <property type="nucleotide sequence ID" value="NZ_JAVSGX010000002.1"/>
</dbReference>
<evidence type="ECO:0000313" key="3">
    <source>
        <dbReference type="Proteomes" id="UP000245622"/>
    </source>
</evidence>
<dbReference type="GeneID" id="82205507"/>
<dbReference type="EMBL" id="LN555523">
    <property type="protein sequence ID" value="CED94081.1"/>
    <property type="molecule type" value="Genomic_DNA"/>
</dbReference>
<accession>A0A1V1I1G5</accession>
<dbReference type="Proteomes" id="UP000245622">
    <property type="component" value="Chromosome 1"/>
</dbReference>